<dbReference type="PANTHER" id="PTHR14360">
    <property type="entry name" value="PROTEIN FMP32, MITOCHONDRIAL"/>
    <property type="match status" value="1"/>
</dbReference>
<dbReference type="Proteomes" id="UP000319731">
    <property type="component" value="Unassembled WGS sequence"/>
</dbReference>
<gene>
    <name evidence="10" type="ORF">SmJEL517_g01099</name>
</gene>
<keyword evidence="4 9" id="KW-1133">Transmembrane helix</keyword>
<name>A0A507CD30_9FUNG</name>
<protein>
    <recommendedName>
        <fullName evidence="12">DUF1640 domain-containing protein</fullName>
    </recommendedName>
</protein>
<evidence type="ECO:0000256" key="5">
    <source>
        <dbReference type="ARBA" id="ARBA00023054"/>
    </source>
</evidence>
<dbReference type="GeneID" id="42002324"/>
<keyword evidence="7 9" id="KW-0472">Membrane</keyword>
<feature type="region of interest" description="Disordered" evidence="8">
    <location>
        <begin position="1"/>
        <end position="24"/>
    </location>
</feature>
<comment type="caution">
    <text evidence="10">The sequence shown here is derived from an EMBL/GenBank/DDBJ whole genome shotgun (WGS) entry which is preliminary data.</text>
</comment>
<evidence type="ECO:0000256" key="1">
    <source>
        <dbReference type="ARBA" id="ARBA00004173"/>
    </source>
</evidence>
<keyword evidence="5" id="KW-0175">Coiled coil</keyword>
<accession>A0A507CD30</accession>
<dbReference type="InterPro" id="IPR024461">
    <property type="entry name" value="CCDC90-like"/>
</dbReference>
<proteinExistence type="predicted"/>
<keyword evidence="11" id="KW-1185">Reference proteome</keyword>
<dbReference type="PANTHER" id="PTHR14360:SF12">
    <property type="entry name" value="MOZ PROTEIN REPRESENTS A CHROMATIN-ASSOCIATED ACETYLTRANSFERASE"/>
    <property type="match status" value="1"/>
</dbReference>
<evidence type="ECO:0008006" key="12">
    <source>
        <dbReference type="Google" id="ProtNLM"/>
    </source>
</evidence>
<comment type="subcellular location">
    <subcellularLocation>
        <location evidence="2">Membrane</location>
    </subcellularLocation>
    <subcellularLocation>
        <location evidence="1">Mitochondrion</location>
    </subcellularLocation>
</comment>
<reference evidence="10 11" key="1">
    <citation type="journal article" date="2019" name="Sci. Rep.">
        <title>Comparative genomics of chytrid fungi reveal insights into the obligate biotrophic and pathogenic lifestyle of Synchytrium endobioticum.</title>
        <authorList>
            <person name="van de Vossenberg B.T.L.H."/>
            <person name="Warris S."/>
            <person name="Nguyen H.D.T."/>
            <person name="van Gent-Pelzer M.P.E."/>
            <person name="Joly D.L."/>
            <person name="van de Geest H.C."/>
            <person name="Bonants P.J.M."/>
            <person name="Smith D.S."/>
            <person name="Levesque C.A."/>
            <person name="van der Lee T.A.J."/>
        </authorList>
    </citation>
    <scope>NUCLEOTIDE SEQUENCE [LARGE SCALE GENOMIC DNA]</scope>
    <source>
        <strain evidence="10 11">JEL517</strain>
    </source>
</reference>
<evidence type="ECO:0000256" key="7">
    <source>
        <dbReference type="ARBA" id="ARBA00023136"/>
    </source>
</evidence>
<evidence type="ECO:0000256" key="4">
    <source>
        <dbReference type="ARBA" id="ARBA00022989"/>
    </source>
</evidence>
<feature type="transmembrane region" description="Helical" evidence="9">
    <location>
        <begin position="213"/>
        <end position="231"/>
    </location>
</feature>
<dbReference type="AlphaFoldDB" id="A0A507CD30"/>
<dbReference type="Gene3D" id="1.20.5.340">
    <property type="match status" value="1"/>
</dbReference>
<evidence type="ECO:0000313" key="11">
    <source>
        <dbReference type="Proteomes" id="UP000319731"/>
    </source>
</evidence>
<dbReference type="RefSeq" id="XP_031027149.1">
    <property type="nucleotide sequence ID" value="XM_031167027.1"/>
</dbReference>
<dbReference type="OrthoDB" id="1552at2759"/>
<evidence type="ECO:0000313" key="10">
    <source>
        <dbReference type="EMBL" id="TPX37079.1"/>
    </source>
</evidence>
<organism evidence="10 11">
    <name type="scientific">Synchytrium microbalum</name>
    <dbReference type="NCBI Taxonomy" id="1806994"/>
    <lineage>
        <taxon>Eukaryota</taxon>
        <taxon>Fungi</taxon>
        <taxon>Fungi incertae sedis</taxon>
        <taxon>Chytridiomycota</taxon>
        <taxon>Chytridiomycota incertae sedis</taxon>
        <taxon>Chytridiomycetes</taxon>
        <taxon>Synchytriales</taxon>
        <taxon>Synchytriaceae</taxon>
        <taxon>Synchytrium</taxon>
    </lineage>
</organism>
<evidence type="ECO:0000256" key="2">
    <source>
        <dbReference type="ARBA" id="ARBA00004370"/>
    </source>
</evidence>
<keyword evidence="3 9" id="KW-0812">Transmembrane</keyword>
<keyword evidence="6" id="KW-0496">Mitochondrion</keyword>
<evidence type="ECO:0000256" key="8">
    <source>
        <dbReference type="SAM" id="MobiDB-lite"/>
    </source>
</evidence>
<sequence>MHHITTTSLPATARQTSSQPTSSQLHPDLKFALKCYVHSWIQQQAAPRDPSLSRFSFDTYRLVRGLERHGFRRGQAVSLMRTINALLVDATLTIRSEMLTKTELENQSYKMRSELHELRSELSLLRQNDTSTLKSLSEQLMVDIESLTQKFNESATTLKTEINLDMNNRKAEARETASDADMQIQEIHHKLILKLADLKTHIEATKMKTTRTVVWWAIGSFAIIMGLDWVLPTAAL</sequence>
<dbReference type="EMBL" id="QEAO01000003">
    <property type="protein sequence ID" value="TPX37079.1"/>
    <property type="molecule type" value="Genomic_DNA"/>
</dbReference>
<dbReference type="GO" id="GO:0016020">
    <property type="term" value="C:membrane"/>
    <property type="evidence" value="ECO:0007669"/>
    <property type="project" value="UniProtKB-SubCell"/>
</dbReference>
<evidence type="ECO:0000256" key="3">
    <source>
        <dbReference type="ARBA" id="ARBA00022692"/>
    </source>
</evidence>
<evidence type="ECO:0000256" key="9">
    <source>
        <dbReference type="SAM" id="Phobius"/>
    </source>
</evidence>
<evidence type="ECO:0000256" key="6">
    <source>
        <dbReference type="ARBA" id="ARBA00023128"/>
    </source>
</evidence>
<dbReference type="Pfam" id="PF07798">
    <property type="entry name" value="CCDC90-like"/>
    <property type="match status" value="1"/>
</dbReference>
<dbReference type="GO" id="GO:0005739">
    <property type="term" value="C:mitochondrion"/>
    <property type="evidence" value="ECO:0007669"/>
    <property type="project" value="UniProtKB-SubCell"/>
</dbReference>